<comment type="catalytic activity">
    <reaction evidence="10">
        <text>a polar amino acid(out) + ATP + H2O = a polar amino acid(in) + ADP + phosphate + H(+)</text>
        <dbReference type="Rhea" id="RHEA:14673"/>
        <dbReference type="ChEBI" id="CHEBI:15377"/>
        <dbReference type="ChEBI" id="CHEBI:15378"/>
        <dbReference type="ChEBI" id="CHEBI:30616"/>
        <dbReference type="ChEBI" id="CHEBI:43474"/>
        <dbReference type="ChEBI" id="CHEBI:62031"/>
        <dbReference type="ChEBI" id="CHEBI:456216"/>
        <dbReference type="EC" id="7.4.2.1"/>
    </reaction>
    <physiologicalReaction direction="left-to-right" evidence="10">
        <dbReference type="Rhea" id="RHEA:14674"/>
    </physiologicalReaction>
</comment>
<organism evidence="12 13">
    <name type="scientific">Bifidobacterium aquikefiri</name>
    <dbReference type="NCBI Taxonomy" id="1653207"/>
    <lineage>
        <taxon>Bacteria</taxon>
        <taxon>Bacillati</taxon>
        <taxon>Actinomycetota</taxon>
        <taxon>Actinomycetes</taxon>
        <taxon>Bifidobacteriales</taxon>
        <taxon>Bifidobacteriaceae</taxon>
        <taxon>Bifidobacterium</taxon>
    </lineage>
</organism>
<evidence type="ECO:0000256" key="7">
    <source>
        <dbReference type="ARBA" id="ARBA00022970"/>
    </source>
</evidence>
<keyword evidence="6 12" id="KW-0067">ATP-binding</keyword>
<comment type="caution">
    <text evidence="12">The sequence shown here is derived from an EMBL/GenBank/DDBJ whole genome shotgun (WGS) entry which is preliminary data.</text>
</comment>
<dbReference type="PROSITE" id="PS00211">
    <property type="entry name" value="ABC_TRANSPORTER_1"/>
    <property type="match status" value="1"/>
</dbReference>
<dbReference type="InterPro" id="IPR027417">
    <property type="entry name" value="P-loop_NTPase"/>
</dbReference>
<keyword evidence="8" id="KW-0472">Membrane</keyword>
<dbReference type="Gene3D" id="3.40.50.300">
    <property type="entry name" value="P-loop containing nucleotide triphosphate hydrolases"/>
    <property type="match status" value="1"/>
</dbReference>
<reference evidence="12 13" key="1">
    <citation type="journal article" date="2017" name="BMC Genomics">
        <title>Comparative genomic and phylogenomic analyses of the Bifidobacteriaceae family.</title>
        <authorList>
            <person name="Lugli G.A."/>
            <person name="Milani C."/>
            <person name="Turroni F."/>
            <person name="Duranti S."/>
            <person name="Mancabelli L."/>
            <person name="Mangifesta M."/>
            <person name="Ferrario C."/>
            <person name="Modesto M."/>
            <person name="Mattarelli P."/>
            <person name="Jiri K."/>
            <person name="van Sinderen D."/>
            <person name="Ventura M."/>
        </authorList>
    </citation>
    <scope>NUCLEOTIDE SEQUENCE [LARGE SCALE GENOMIC DNA]</scope>
    <source>
        <strain evidence="12 13">LMG 28769</strain>
    </source>
</reference>
<keyword evidence="13" id="KW-1185">Reference proteome</keyword>
<dbReference type="InterPro" id="IPR017871">
    <property type="entry name" value="ABC_transporter-like_CS"/>
</dbReference>
<dbReference type="InterPro" id="IPR030679">
    <property type="entry name" value="ABC_ATPase_HisP-typ"/>
</dbReference>
<dbReference type="SUPFAM" id="SSF52540">
    <property type="entry name" value="P-loop containing nucleoside triphosphate hydrolases"/>
    <property type="match status" value="1"/>
</dbReference>
<evidence type="ECO:0000256" key="3">
    <source>
        <dbReference type="ARBA" id="ARBA00022448"/>
    </source>
</evidence>
<evidence type="ECO:0000256" key="5">
    <source>
        <dbReference type="ARBA" id="ARBA00022741"/>
    </source>
</evidence>
<dbReference type="CDD" id="cd03262">
    <property type="entry name" value="ABC_HisP_GlnQ"/>
    <property type="match status" value="1"/>
</dbReference>
<evidence type="ECO:0000313" key="12">
    <source>
        <dbReference type="EMBL" id="OZG66916.1"/>
    </source>
</evidence>
<dbReference type="InterPro" id="IPR050086">
    <property type="entry name" value="MetN_ABC_transporter-like"/>
</dbReference>
<name>A0A261G7C7_9BIFI</name>
<dbReference type="AlphaFoldDB" id="A0A261G7C7"/>
<evidence type="ECO:0000256" key="9">
    <source>
        <dbReference type="ARBA" id="ARBA00038850"/>
    </source>
</evidence>
<evidence type="ECO:0000256" key="4">
    <source>
        <dbReference type="ARBA" id="ARBA00022475"/>
    </source>
</evidence>
<evidence type="ECO:0000256" key="1">
    <source>
        <dbReference type="ARBA" id="ARBA00004202"/>
    </source>
</evidence>
<dbReference type="PANTHER" id="PTHR43166:SF9">
    <property type="entry name" value="GLUTAMATE_ASPARTATE IMPORT ATP-BINDING PROTEIN GLTL"/>
    <property type="match status" value="1"/>
</dbReference>
<dbReference type="PROSITE" id="PS50893">
    <property type="entry name" value="ABC_TRANSPORTER_2"/>
    <property type="match status" value="1"/>
</dbReference>
<dbReference type="PANTHER" id="PTHR43166">
    <property type="entry name" value="AMINO ACID IMPORT ATP-BINDING PROTEIN"/>
    <property type="match status" value="1"/>
</dbReference>
<evidence type="ECO:0000313" key="13">
    <source>
        <dbReference type="Proteomes" id="UP000216451"/>
    </source>
</evidence>
<proteinExistence type="inferred from homology"/>
<evidence type="ECO:0000256" key="6">
    <source>
        <dbReference type="ARBA" id="ARBA00022840"/>
    </source>
</evidence>
<comment type="subcellular location">
    <subcellularLocation>
        <location evidence="1">Cell membrane</location>
        <topology evidence="1">Peripheral membrane protein</topology>
    </subcellularLocation>
</comment>
<feature type="domain" description="ABC transporter" evidence="11">
    <location>
        <begin position="25"/>
        <end position="259"/>
    </location>
</feature>
<evidence type="ECO:0000256" key="2">
    <source>
        <dbReference type="ARBA" id="ARBA00005417"/>
    </source>
</evidence>
<comment type="similarity">
    <text evidence="2">Belongs to the ABC transporter superfamily.</text>
</comment>
<keyword evidence="4" id="KW-1003">Cell membrane</keyword>
<dbReference type="GO" id="GO:0005886">
    <property type="term" value="C:plasma membrane"/>
    <property type="evidence" value="ECO:0007669"/>
    <property type="project" value="UniProtKB-SubCell"/>
</dbReference>
<dbReference type="EMBL" id="MWXA01000005">
    <property type="protein sequence ID" value="OZG66916.1"/>
    <property type="molecule type" value="Genomic_DNA"/>
</dbReference>
<sequence>MTTSTAPVLLDAIDRPVTDENRPLLEMSHVEKYFGDLHVLKDINLKVTKGEVLVIIGPSGSGKSTLCRTINRLETIDSGTITIDGVPLPEEGKQLTKLRAEVGMVFQSFNLFSHKTILDNVTLAPRKVRGLSKAAAEKEAMELLARVGVDSQANKLPAQLSGGQQQRVAIARSLAMHPKVMLFDEPTSALDPEMINEVLDVMVDLAKQGMTMIVVTHEMGFARQAANRVVFMADGEILEDGTPEEFFTHTKTDRAKDFLSKILDH</sequence>
<dbReference type="InterPro" id="IPR003593">
    <property type="entry name" value="AAA+_ATPase"/>
</dbReference>
<keyword evidence="3" id="KW-0813">Transport</keyword>
<dbReference type="Proteomes" id="UP000216451">
    <property type="component" value="Unassembled WGS sequence"/>
</dbReference>
<dbReference type="FunFam" id="3.40.50.300:FF:000020">
    <property type="entry name" value="Amino acid ABC transporter ATP-binding component"/>
    <property type="match status" value="1"/>
</dbReference>
<dbReference type="GO" id="GO:0015426">
    <property type="term" value="F:ATPase-coupled polar amino acid-transporter activity"/>
    <property type="evidence" value="ECO:0007669"/>
    <property type="project" value="UniProtKB-EC"/>
</dbReference>
<dbReference type="Pfam" id="PF00005">
    <property type="entry name" value="ABC_tran"/>
    <property type="match status" value="1"/>
</dbReference>
<protein>
    <recommendedName>
        <fullName evidence="9">ABC-type polar-amino-acid transporter</fullName>
        <ecNumber evidence="9">7.4.2.1</ecNumber>
    </recommendedName>
</protein>
<evidence type="ECO:0000256" key="10">
    <source>
        <dbReference type="ARBA" id="ARBA00047624"/>
    </source>
</evidence>
<dbReference type="GO" id="GO:0005524">
    <property type="term" value="F:ATP binding"/>
    <property type="evidence" value="ECO:0007669"/>
    <property type="project" value="UniProtKB-KW"/>
</dbReference>
<dbReference type="GO" id="GO:0016887">
    <property type="term" value="F:ATP hydrolysis activity"/>
    <property type="evidence" value="ECO:0007669"/>
    <property type="project" value="InterPro"/>
</dbReference>
<dbReference type="InterPro" id="IPR003439">
    <property type="entry name" value="ABC_transporter-like_ATP-bd"/>
</dbReference>
<gene>
    <name evidence="12" type="ORF">BAQU_0988</name>
</gene>
<keyword evidence="5" id="KW-0547">Nucleotide-binding</keyword>
<dbReference type="OrthoDB" id="3190580at2"/>
<dbReference type="EC" id="7.4.2.1" evidence="9"/>
<dbReference type="SMART" id="SM00382">
    <property type="entry name" value="AAA"/>
    <property type="match status" value="1"/>
</dbReference>
<evidence type="ECO:0000259" key="11">
    <source>
        <dbReference type="PROSITE" id="PS50893"/>
    </source>
</evidence>
<accession>A0A261G7C7</accession>
<evidence type="ECO:0000256" key="8">
    <source>
        <dbReference type="ARBA" id="ARBA00023136"/>
    </source>
</evidence>
<keyword evidence="7" id="KW-0029">Amino-acid transport</keyword>
<dbReference type="PIRSF" id="PIRSF039085">
    <property type="entry name" value="ABC_ATPase_HisP"/>
    <property type="match status" value="1"/>
</dbReference>